<feature type="domain" description="DEAD-box RNA helicase Q" evidence="17">
    <location>
        <begin position="24"/>
        <end position="52"/>
    </location>
</feature>
<organism evidence="18 19">
    <name type="scientific">Cadophora malorum</name>
    <dbReference type="NCBI Taxonomy" id="108018"/>
    <lineage>
        <taxon>Eukaryota</taxon>
        <taxon>Fungi</taxon>
        <taxon>Dikarya</taxon>
        <taxon>Ascomycota</taxon>
        <taxon>Pezizomycotina</taxon>
        <taxon>Leotiomycetes</taxon>
        <taxon>Helotiales</taxon>
        <taxon>Ploettnerulaceae</taxon>
        <taxon>Cadophora</taxon>
    </lineage>
</organism>
<evidence type="ECO:0000259" key="16">
    <source>
        <dbReference type="PROSITE" id="PS51194"/>
    </source>
</evidence>
<feature type="region of interest" description="Disordered" evidence="14">
    <location>
        <begin position="1"/>
        <end position="23"/>
    </location>
</feature>
<feature type="domain" description="Helicase ATP-binding" evidence="15">
    <location>
        <begin position="55"/>
        <end position="232"/>
    </location>
</feature>
<feature type="region of interest" description="Disordered" evidence="14">
    <location>
        <begin position="582"/>
        <end position="609"/>
    </location>
</feature>
<evidence type="ECO:0000256" key="4">
    <source>
        <dbReference type="ARBA" id="ARBA00022517"/>
    </source>
</evidence>
<keyword evidence="19" id="KW-1185">Reference proteome</keyword>
<proteinExistence type="inferred from homology"/>
<dbReference type="CDD" id="cd18787">
    <property type="entry name" value="SF2_C_DEAD"/>
    <property type="match status" value="1"/>
</dbReference>
<dbReference type="PROSITE" id="PS51194">
    <property type="entry name" value="HELICASE_CTER"/>
    <property type="match status" value="1"/>
</dbReference>
<keyword evidence="5" id="KW-0547">Nucleotide-binding</keyword>
<dbReference type="InterPro" id="IPR050079">
    <property type="entry name" value="DEAD_box_RNA_helicase"/>
</dbReference>
<dbReference type="InterPro" id="IPR027417">
    <property type="entry name" value="P-loop_NTPase"/>
</dbReference>
<dbReference type="PANTHER" id="PTHR47959:SF21">
    <property type="entry name" value="DEAD-BOX HELICASE 56"/>
    <property type="match status" value="1"/>
</dbReference>
<dbReference type="AlphaFoldDB" id="A0A8H7WAZ3"/>
<keyword evidence="8" id="KW-0067">ATP-binding</keyword>
<dbReference type="InterPro" id="IPR011545">
    <property type="entry name" value="DEAD/DEAH_box_helicase_dom"/>
</dbReference>
<dbReference type="GO" id="GO:0003724">
    <property type="term" value="F:RNA helicase activity"/>
    <property type="evidence" value="ECO:0007669"/>
    <property type="project" value="UniProtKB-EC"/>
</dbReference>
<dbReference type="GO" id="GO:0016787">
    <property type="term" value="F:hydrolase activity"/>
    <property type="evidence" value="ECO:0007669"/>
    <property type="project" value="UniProtKB-KW"/>
</dbReference>
<dbReference type="EMBL" id="JAFJYH010000076">
    <property type="protein sequence ID" value="KAG4420853.1"/>
    <property type="molecule type" value="Genomic_DNA"/>
</dbReference>
<sequence length="609" mass="68103">MKRKLDANDVPTPTAEIEDPKTDSSFAGLGLDSRLLQGITKQNFQTPTLVQSKAIPLALEGRDILARAKTGSGKTAAYLLPILHSVLKRKQTSSTQCTSALILVPTRELADQVLKVVESFSAFCTKDIRAVNLTQKVSDAVQRSLLADSPDLVIATPARASMNLNTAAFSLDNLAHLVIDEADLVLSYGYDEDLQNVAKIMPKGVQTILMSATLTSEVETLKGLFCRDPVVLKLEEAEAEGEGVSQFVVKCAEDEKFLLTYVIFKLKLIKGKCIIFVGDIDRCYRLKLFLEQFGTRSCILNSELPVNSRIHVVEEFNKNVYDIIIASDEHEVLGDEDESKGEHEEEEPAATVGAEDEEKDKKAETEPQPSKKKRKTAKRDREYGISRGIDFKNVACVLNFDLPTSSKSYTHRIGRTARAGQTGMALSFVVPAELYRKHKPTSIESAKDDEKVMAKIVKHQAKKGKEVKPYNFDMKQVEAFRYRMGDALRAVTGIAIREARTRELRQELIKSEKLKRHFEENPEDLHHLRHDGELRPARVQSHMKHVPEYLLPKEGRKALTAEVGFVGIRKTTENRIRKARAVNRAKGKGKKAATRKVDPLKTFKGKARK</sequence>
<comment type="function">
    <text evidence="1">ATP-binding RNA helicase involved in the biogenesis of 60S ribosomal subunits and is required for the normal formation of 25S and 5.8S rRNAs.</text>
</comment>
<feature type="compositionally biased region" description="Basic residues" evidence="14">
    <location>
        <begin position="582"/>
        <end position="594"/>
    </location>
</feature>
<evidence type="ECO:0000256" key="5">
    <source>
        <dbReference type="ARBA" id="ARBA00022741"/>
    </source>
</evidence>
<protein>
    <recommendedName>
        <fullName evidence="3">RNA helicase</fullName>
        <ecNumber evidence="3">3.6.4.13</ecNumber>
    </recommendedName>
</protein>
<dbReference type="InterPro" id="IPR001650">
    <property type="entry name" value="Helicase_C-like"/>
</dbReference>
<feature type="domain" description="Helicase C-terminal" evidence="16">
    <location>
        <begin position="243"/>
        <end position="475"/>
    </location>
</feature>
<keyword evidence="6" id="KW-0378">Hydrolase</keyword>
<evidence type="ECO:0000256" key="7">
    <source>
        <dbReference type="ARBA" id="ARBA00022806"/>
    </source>
</evidence>
<dbReference type="GO" id="GO:0005524">
    <property type="term" value="F:ATP binding"/>
    <property type="evidence" value="ECO:0007669"/>
    <property type="project" value="UniProtKB-KW"/>
</dbReference>
<evidence type="ECO:0000256" key="11">
    <source>
        <dbReference type="ARBA" id="ARBA00038041"/>
    </source>
</evidence>
<dbReference type="PROSITE" id="PS51192">
    <property type="entry name" value="HELICASE_ATP_BIND_1"/>
    <property type="match status" value="1"/>
</dbReference>
<comment type="subcellular location">
    <subcellularLocation>
        <location evidence="2">Nucleus</location>
    </subcellularLocation>
</comment>
<name>A0A8H7WAZ3_9HELO</name>
<comment type="caution">
    <text evidence="18">The sequence shown here is derived from an EMBL/GenBank/DDBJ whole genome shotgun (WGS) entry which is preliminary data.</text>
</comment>
<evidence type="ECO:0000256" key="2">
    <source>
        <dbReference type="ARBA" id="ARBA00004123"/>
    </source>
</evidence>
<evidence type="ECO:0000256" key="8">
    <source>
        <dbReference type="ARBA" id="ARBA00022840"/>
    </source>
</evidence>
<dbReference type="CDD" id="cd17961">
    <property type="entry name" value="DEADc_DDX56"/>
    <property type="match status" value="1"/>
</dbReference>
<evidence type="ECO:0000259" key="17">
    <source>
        <dbReference type="PROSITE" id="PS51195"/>
    </source>
</evidence>
<comment type="similarity">
    <text evidence="11">Belongs to the DEAD box helicase family. DDX56/DBP9 subfamily.</text>
</comment>
<evidence type="ECO:0000313" key="19">
    <source>
        <dbReference type="Proteomes" id="UP000664132"/>
    </source>
</evidence>
<feature type="compositionally biased region" description="Acidic residues" evidence="14">
    <location>
        <begin position="334"/>
        <end position="358"/>
    </location>
</feature>
<dbReference type="SUPFAM" id="SSF52540">
    <property type="entry name" value="P-loop containing nucleoside triphosphate hydrolases"/>
    <property type="match status" value="2"/>
</dbReference>
<gene>
    <name evidence="18" type="primary">DBP9</name>
    <name evidence="18" type="ORF">IFR04_006035</name>
</gene>
<dbReference type="InterPro" id="IPR014001">
    <property type="entry name" value="Helicase_ATP-bd"/>
</dbReference>
<keyword evidence="10" id="KW-0539">Nucleus</keyword>
<dbReference type="SMART" id="SM00487">
    <property type="entry name" value="DEXDc"/>
    <property type="match status" value="1"/>
</dbReference>
<dbReference type="GO" id="GO:0042254">
    <property type="term" value="P:ribosome biogenesis"/>
    <property type="evidence" value="ECO:0007669"/>
    <property type="project" value="UniProtKB-KW"/>
</dbReference>
<evidence type="ECO:0000256" key="3">
    <source>
        <dbReference type="ARBA" id="ARBA00012552"/>
    </source>
</evidence>
<keyword evidence="4" id="KW-0690">Ribosome biogenesis</keyword>
<evidence type="ECO:0000256" key="9">
    <source>
        <dbReference type="ARBA" id="ARBA00022884"/>
    </source>
</evidence>
<evidence type="ECO:0000313" key="18">
    <source>
        <dbReference type="EMBL" id="KAG4420853.1"/>
    </source>
</evidence>
<evidence type="ECO:0000256" key="6">
    <source>
        <dbReference type="ARBA" id="ARBA00022801"/>
    </source>
</evidence>
<accession>A0A8H7WAZ3</accession>
<keyword evidence="9" id="KW-0694">RNA-binding</keyword>
<dbReference type="GO" id="GO:0003723">
    <property type="term" value="F:RNA binding"/>
    <property type="evidence" value="ECO:0007669"/>
    <property type="project" value="UniProtKB-KW"/>
</dbReference>
<evidence type="ECO:0000256" key="10">
    <source>
        <dbReference type="ARBA" id="ARBA00023242"/>
    </source>
</evidence>
<dbReference type="Proteomes" id="UP000664132">
    <property type="component" value="Unassembled WGS sequence"/>
</dbReference>
<evidence type="ECO:0000259" key="15">
    <source>
        <dbReference type="PROSITE" id="PS51192"/>
    </source>
</evidence>
<reference evidence="18" key="1">
    <citation type="submission" date="2021-02" db="EMBL/GenBank/DDBJ databases">
        <title>Genome sequence Cadophora malorum strain M34.</title>
        <authorList>
            <person name="Stefanovic E."/>
            <person name="Vu D."/>
            <person name="Scully C."/>
            <person name="Dijksterhuis J."/>
            <person name="Roader J."/>
            <person name="Houbraken J."/>
        </authorList>
    </citation>
    <scope>NUCLEOTIDE SEQUENCE</scope>
    <source>
        <strain evidence="18">M34</strain>
    </source>
</reference>
<dbReference type="InterPro" id="IPR014014">
    <property type="entry name" value="RNA_helicase_DEAD_Q_motif"/>
</dbReference>
<keyword evidence="7 18" id="KW-0347">Helicase</keyword>
<evidence type="ECO:0000256" key="12">
    <source>
        <dbReference type="ARBA" id="ARBA00047984"/>
    </source>
</evidence>
<dbReference type="OrthoDB" id="1191041at2759"/>
<dbReference type="GO" id="GO:0005829">
    <property type="term" value="C:cytosol"/>
    <property type="evidence" value="ECO:0007669"/>
    <property type="project" value="TreeGrafter"/>
</dbReference>
<evidence type="ECO:0000256" key="1">
    <source>
        <dbReference type="ARBA" id="ARBA00003706"/>
    </source>
</evidence>
<dbReference type="Gene3D" id="3.40.50.300">
    <property type="entry name" value="P-loop containing nucleotide triphosphate hydrolases"/>
    <property type="match status" value="2"/>
</dbReference>
<dbReference type="PANTHER" id="PTHR47959">
    <property type="entry name" value="ATP-DEPENDENT RNA HELICASE RHLE-RELATED"/>
    <property type="match status" value="1"/>
</dbReference>
<feature type="short sequence motif" description="Q motif" evidence="13">
    <location>
        <begin position="24"/>
        <end position="52"/>
    </location>
</feature>
<comment type="catalytic activity">
    <reaction evidence="12">
        <text>ATP + H2O = ADP + phosphate + H(+)</text>
        <dbReference type="Rhea" id="RHEA:13065"/>
        <dbReference type="ChEBI" id="CHEBI:15377"/>
        <dbReference type="ChEBI" id="CHEBI:15378"/>
        <dbReference type="ChEBI" id="CHEBI:30616"/>
        <dbReference type="ChEBI" id="CHEBI:43474"/>
        <dbReference type="ChEBI" id="CHEBI:456216"/>
        <dbReference type="EC" id="3.6.4.13"/>
    </reaction>
</comment>
<dbReference type="EC" id="3.6.4.13" evidence="3"/>
<dbReference type="PROSITE" id="PS51195">
    <property type="entry name" value="Q_MOTIF"/>
    <property type="match status" value="1"/>
</dbReference>
<evidence type="ECO:0000256" key="14">
    <source>
        <dbReference type="SAM" id="MobiDB-lite"/>
    </source>
</evidence>
<dbReference type="Pfam" id="PF00270">
    <property type="entry name" value="DEAD"/>
    <property type="match status" value="1"/>
</dbReference>
<dbReference type="SMART" id="SM00490">
    <property type="entry name" value="HELICc"/>
    <property type="match status" value="1"/>
</dbReference>
<dbReference type="GO" id="GO:0005634">
    <property type="term" value="C:nucleus"/>
    <property type="evidence" value="ECO:0007669"/>
    <property type="project" value="UniProtKB-SubCell"/>
</dbReference>
<dbReference type="Pfam" id="PF00271">
    <property type="entry name" value="Helicase_C"/>
    <property type="match status" value="2"/>
</dbReference>
<evidence type="ECO:0000256" key="13">
    <source>
        <dbReference type="PROSITE-ProRule" id="PRU00552"/>
    </source>
</evidence>
<feature type="region of interest" description="Disordered" evidence="14">
    <location>
        <begin position="334"/>
        <end position="379"/>
    </location>
</feature>
<dbReference type="GO" id="GO:0010467">
    <property type="term" value="P:gene expression"/>
    <property type="evidence" value="ECO:0007669"/>
    <property type="project" value="UniProtKB-ARBA"/>
</dbReference>